<organism evidence="2 3">
    <name type="scientific">Quillaja saponaria</name>
    <name type="common">Soap bark tree</name>
    <dbReference type="NCBI Taxonomy" id="32244"/>
    <lineage>
        <taxon>Eukaryota</taxon>
        <taxon>Viridiplantae</taxon>
        <taxon>Streptophyta</taxon>
        <taxon>Embryophyta</taxon>
        <taxon>Tracheophyta</taxon>
        <taxon>Spermatophyta</taxon>
        <taxon>Magnoliopsida</taxon>
        <taxon>eudicotyledons</taxon>
        <taxon>Gunneridae</taxon>
        <taxon>Pentapetalae</taxon>
        <taxon>rosids</taxon>
        <taxon>fabids</taxon>
        <taxon>Fabales</taxon>
        <taxon>Quillajaceae</taxon>
        <taxon>Quillaja</taxon>
    </lineage>
</organism>
<evidence type="ECO:0000256" key="1">
    <source>
        <dbReference type="ARBA" id="ARBA00022842"/>
    </source>
</evidence>
<dbReference type="Proteomes" id="UP001163823">
    <property type="component" value="Chromosome 7"/>
</dbReference>
<comment type="caution">
    <text evidence="2">The sequence shown here is derived from an EMBL/GenBank/DDBJ whole genome shotgun (WGS) entry which is preliminary data.</text>
</comment>
<dbReference type="Gene3D" id="1.10.600.10">
    <property type="entry name" value="Farnesyl Diphosphate Synthase"/>
    <property type="match status" value="1"/>
</dbReference>
<reference evidence="2" key="1">
    <citation type="journal article" date="2023" name="Science">
        <title>Elucidation of the pathway for biosynthesis of saponin adjuvants from the soapbark tree.</title>
        <authorList>
            <person name="Reed J."/>
            <person name="Orme A."/>
            <person name="El-Demerdash A."/>
            <person name="Owen C."/>
            <person name="Martin L.B.B."/>
            <person name="Misra R.C."/>
            <person name="Kikuchi S."/>
            <person name="Rejzek M."/>
            <person name="Martin A.C."/>
            <person name="Harkess A."/>
            <person name="Leebens-Mack J."/>
            <person name="Louveau T."/>
            <person name="Stephenson M.J."/>
            <person name="Osbourn A."/>
        </authorList>
    </citation>
    <scope>NUCLEOTIDE SEQUENCE</scope>
    <source>
        <strain evidence="2">S10</strain>
    </source>
</reference>
<proteinExistence type="predicted"/>
<evidence type="ECO:0000313" key="2">
    <source>
        <dbReference type="EMBL" id="KAJ7961430.1"/>
    </source>
</evidence>
<keyword evidence="3" id="KW-1185">Reference proteome</keyword>
<dbReference type="PANTHER" id="PTHR31225">
    <property type="entry name" value="OS04G0344100 PROTEIN-RELATED"/>
    <property type="match status" value="1"/>
</dbReference>
<sequence length="174" mass="20065">MIEARRYYGGCTPTQEEYIENGYTSIGIPVAMLHTYFAVANPITKEALDCFQQQCPSLIRWSATIIRYADDLGTFSREVEIGDTSNSVQFYMHETGAFEEEARKHIRFLMDGIWKKLNKDMIDYSPFYPSFMEIPLNFARMVNRLYQHGDGHSSQKDDVEELITSILAEPIPLD</sequence>
<keyword evidence="1" id="KW-0460">Magnesium</keyword>
<dbReference type="PANTHER" id="PTHR31225:SF9">
    <property type="entry name" value="TERPENE SYNTHASE 10"/>
    <property type="match status" value="1"/>
</dbReference>
<protein>
    <submittedName>
        <fullName evidence="2">Myrcene synthase, chloroplastic</fullName>
    </submittedName>
</protein>
<name>A0AAD7LNK4_QUISA</name>
<dbReference type="EMBL" id="JARAOO010000007">
    <property type="protein sequence ID" value="KAJ7961430.1"/>
    <property type="molecule type" value="Genomic_DNA"/>
</dbReference>
<dbReference type="GO" id="GO:0010333">
    <property type="term" value="F:terpene synthase activity"/>
    <property type="evidence" value="ECO:0007669"/>
    <property type="project" value="InterPro"/>
</dbReference>
<dbReference type="SUPFAM" id="SSF48576">
    <property type="entry name" value="Terpenoid synthases"/>
    <property type="match status" value="1"/>
</dbReference>
<dbReference type="Pfam" id="PF19086">
    <property type="entry name" value="Terpene_syn_C_2"/>
    <property type="match status" value="1"/>
</dbReference>
<dbReference type="GO" id="GO:0016114">
    <property type="term" value="P:terpenoid biosynthetic process"/>
    <property type="evidence" value="ECO:0007669"/>
    <property type="project" value="InterPro"/>
</dbReference>
<gene>
    <name evidence="2" type="ORF">O6P43_016779</name>
</gene>
<dbReference type="KEGG" id="qsa:O6P43_016779"/>
<dbReference type="InterPro" id="IPR050148">
    <property type="entry name" value="Terpene_synthase-like"/>
</dbReference>
<accession>A0AAD7LNK4</accession>
<dbReference type="AlphaFoldDB" id="A0AAD7LNK4"/>
<dbReference type="InterPro" id="IPR008949">
    <property type="entry name" value="Isoprenoid_synthase_dom_sf"/>
</dbReference>
<evidence type="ECO:0000313" key="3">
    <source>
        <dbReference type="Proteomes" id="UP001163823"/>
    </source>
</evidence>